<keyword evidence="2" id="KW-1185">Reference proteome</keyword>
<protein>
    <submittedName>
        <fullName evidence="1">Uncharacterized protein</fullName>
    </submittedName>
</protein>
<dbReference type="Proteomes" id="UP000653644">
    <property type="component" value="Unassembled WGS sequence"/>
</dbReference>
<gene>
    <name evidence="1" type="ORF">GCM10010345_63330</name>
</gene>
<sequence>MCQALMADSEGAVQVSNARPVKVFWAGQVVAAMEVCAAIPAPATTAAPATAQMRYLRFFDCR</sequence>
<evidence type="ECO:0000313" key="1">
    <source>
        <dbReference type="EMBL" id="GHA50134.1"/>
    </source>
</evidence>
<dbReference type="EMBL" id="BMVN01000028">
    <property type="protein sequence ID" value="GHA50134.1"/>
    <property type="molecule type" value="Genomic_DNA"/>
</dbReference>
<comment type="caution">
    <text evidence="1">The sequence shown here is derived from an EMBL/GenBank/DDBJ whole genome shotgun (WGS) entry which is preliminary data.</text>
</comment>
<accession>A0ABQ3D2I3</accession>
<proteinExistence type="predicted"/>
<evidence type="ECO:0000313" key="2">
    <source>
        <dbReference type="Proteomes" id="UP000653644"/>
    </source>
</evidence>
<name>A0ABQ3D2I3_9ACTN</name>
<organism evidence="1 2">
    <name type="scientific">Streptomyces canarius</name>
    <dbReference type="NCBI Taxonomy" id="285453"/>
    <lineage>
        <taxon>Bacteria</taxon>
        <taxon>Bacillati</taxon>
        <taxon>Actinomycetota</taxon>
        <taxon>Actinomycetes</taxon>
        <taxon>Kitasatosporales</taxon>
        <taxon>Streptomycetaceae</taxon>
        <taxon>Streptomyces</taxon>
    </lineage>
</organism>
<reference evidence="2" key="1">
    <citation type="journal article" date="2019" name="Int. J. Syst. Evol. Microbiol.">
        <title>The Global Catalogue of Microorganisms (GCM) 10K type strain sequencing project: providing services to taxonomists for standard genome sequencing and annotation.</title>
        <authorList>
            <consortium name="The Broad Institute Genomics Platform"/>
            <consortium name="The Broad Institute Genome Sequencing Center for Infectious Disease"/>
            <person name="Wu L."/>
            <person name="Ma J."/>
        </authorList>
    </citation>
    <scope>NUCLEOTIDE SEQUENCE [LARGE SCALE GENOMIC DNA]</scope>
    <source>
        <strain evidence="2">JCM 4733</strain>
    </source>
</reference>